<dbReference type="Proteomes" id="UP000054495">
    <property type="component" value="Unassembled WGS sequence"/>
</dbReference>
<gene>
    <name evidence="1" type="ORF">ANCCEY_01229</name>
</gene>
<dbReference type="AlphaFoldDB" id="A0A0D6M6D4"/>
<organism evidence="1 2">
    <name type="scientific">Ancylostoma ceylanicum</name>
    <dbReference type="NCBI Taxonomy" id="53326"/>
    <lineage>
        <taxon>Eukaryota</taxon>
        <taxon>Metazoa</taxon>
        <taxon>Ecdysozoa</taxon>
        <taxon>Nematoda</taxon>
        <taxon>Chromadorea</taxon>
        <taxon>Rhabditida</taxon>
        <taxon>Rhabditina</taxon>
        <taxon>Rhabditomorpha</taxon>
        <taxon>Strongyloidea</taxon>
        <taxon>Ancylostomatidae</taxon>
        <taxon>Ancylostomatinae</taxon>
        <taxon>Ancylostoma</taxon>
    </lineage>
</organism>
<evidence type="ECO:0000313" key="2">
    <source>
        <dbReference type="Proteomes" id="UP000054495"/>
    </source>
</evidence>
<proteinExistence type="predicted"/>
<keyword evidence="2" id="KW-1185">Reference proteome</keyword>
<dbReference type="EMBL" id="KE124790">
    <property type="protein sequence ID" value="EPB79685.1"/>
    <property type="molecule type" value="Genomic_DNA"/>
</dbReference>
<name>A0A0D6M6D4_9BILA</name>
<sequence length="89" mass="10269">MLNIIPGSLIPSLTTAARINQYLGMENKIIQRRNFFPKPSHKNLLEDAETFACQKDLVVRFGVIKSNRRIYNDRKLIKDLMAINILKTP</sequence>
<accession>A0A0D6M6D4</accession>
<protein>
    <submittedName>
        <fullName evidence="1">Uncharacterized protein</fullName>
    </submittedName>
</protein>
<evidence type="ECO:0000313" key="1">
    <source>
        <dbReference type="EMBL" id="EPB79685.1"/>
    </source>
</evidence>
<reference evidence="1 2" key="1">
    <citation type="submission" date="2013-05" db="EMBL/GenBank/DDBJ databases">
        <title>Draft genome of the parasitic nematode Anyclostoma ceylanicum.</title>
        <authorList>
            <person name="Mitreva M."/>
        </authorList>
    </citation>
    <scope>NUCLEOTIDE SEQUENCE [LARGE SCALE GENOMIC DNA]</scope>
</reference>